<organism evidence="6 7">
    <name type="scientific">Demequina muriae</name>
    <dbReference type="NCBI Taxonomy" id="3051664"/>
    <lineage>
        <taxon>Bacteria</taxon>
        <taxon>Bacillati</taxon>
        <taxon>Actinomycetota</taxon>
        <taxon>Actinomycetes</taxon>
        <taxon>Micrococcales</taxon>
        <taxon>Demequinaceae</taxon>
        <taxon>Demequina</taxon>
    </lineage>
</organism>
<dbReference type="InterPro" id="IPR007324">
    <property type="entry name" value="Sugar-bd_dom_put"/>
</dbReference>
<comment type="similarity">
    <text evidence="1">Belongs to the SorC transcriptional regulatory family.</text>
</comment>
<evidence type="ECO:0000256" key="2">
    <source>
        <dbReference type="ARBA" id="ARBA00023015"/>
    </source>
</evidence>
<dbReference type="Gene3D" id="3.40.50.1360">
    <property type="match status" value="1"/>
</dbReference>
<dbReference type="SUPFAM" id="SSF100950">
    <property type="entry name" value="NagB/RpiA/CoA transferase-like"/>
    <property type="match status" value="1"/>
</dbReference>
<sequence>MGTRDRRRGAGPGRYDDLMREAAHLYYLEDETMEAVGRRLGQSRSSVSRMLKAAREAGIVRIHVSDVETTSGLSQDLADRFEIRAHVVRVQEPLSEAARLDRVARFAAEALPEWFGDGMTLGVAWGTTVSRIIAHLASHPLEGATVVQLNGSVSPRTTGLAFGAEQVSAIARAFTAEMMPFPVPAFFDFPRTREMMWQERSVQQVLECQTRTDVALFGVGSIHSPMPSHVYASGYLDEADRRSLATHGVVGDVCTVFMRADGSWRDIAINMRASGPTPITLKRIPRRVAVVASPAKAVALLAALRAKTITDLILDSATAQSLLRQADRESPPRARAPM</sequence>
<accession>A0ABT8GJ63</accession>
<protein>
    <submittedName>
        <fullName evidence="6">Sugar-binding domain-containing protein</fullName>
    </submittedName>
</protein>
<keyword evidence="4" id="KW-0804">Transcription</keyword>
<name>A0ABT8GJ63_9MICO</name>
<feature type="domain" description="Sugar-binding" evidence="5">
    <location>
        <begin position="66"/>
        <end position="324"/>
    </location>
</feature>
<evidence type="ECO:0000256" key="3">
    <source>
        <dbReference type="ARBA" id="ARBA00023125"/>
    </source>
</evidence>
<proteinExistence type="inferred from homology"/>
<dbReference type="PANTHER" id="PTHR34294:SF1">
    <property type="entry name" value="TRANSCRIPTIONAL REGULATOR LSRR"/>
    <property type="match status" value="1"/>
</dbReference>
<keyword evidence="7" id="KW-1185">Reference proteome</keyword>
<dbReference type="EMBL" id="JAUHQA010000001">
    <property type="protein sequence ID" value="MDN4481473.1"/>
    <property type="molecule type" value="Genomic_DNA"/>
</dbReference>
<evidence type="ECO:0000313" key="6">
    <source>
        <dbReference type="EMBL" id="MDN4481473.1"/>
    </source>
</evidence>
<reference evidence="6" key="1">
    <citation type="submission" date="2023-06" db="EMBL/GenBank/DDBJ databases">
        <title>Egi l300058.</title>
        <authorList>
            <person name="Gao L."/>
            <person name="Fang B.-Z."/>
            <person name="Li W.-J."/>
        </authorList>
    </citation>
    <scope>NUCLEOTIDE SEQUENCE</scope>
    <source>
        <strain evidence="6">EGI L300058</strain>
    </source>
</reference>
<dbReference type="Proteomes" id="UP001172708">
    <property type="component" value="Unassembled WGS sequence"/>
</dbReference>
<dbReference type="Pfam" id="PF04198">
    <property type="entry name" value="Sugar-bind"/>
    <property type="match status" value="1"/>
</dbReference>
<gene>
    <name evidence="6" type="ORF">QQX02_11115</name>
</gene>
<evidence type="ECO:0000256" key="4">
    <source>
        <dbReference type="ARBA" id="ARBA00023163"/>
    </source>
</evidence>
<evidence type="ECO:0000313" key="7">
    <source>
        <dbReference type="Proteomes" id="UP001172708"/>
    </source>
</evidence>
<dbReference type="RefSeq" id="WP_301143137.1">
    <property type="nucleotide sequence ID" value="NZ_JAUHQA010000001.1"/>
</dbReference>
<keyword evidence="3" id="KW-0238">DNA-binding</keyword>
<comment type="caution">
    <text evidence="6">The sequence shown here is derived from an EMBL/GenBank/DDBJ whole genome shotgun (WGS) entry which is preliminary data.</text>
</comment>
<dbReference type="InterPro" id="IPR051054">
    <property type="entry name" value="SorC_transcr_regulators"/>
</dbReference>
<keyword evidence="2" id="KW-0805">Transcription regulation</keyword>
<dbReference type="PANTHER" id="PTHR34294">
    <property type="entry name" value="TRANSCRIPTIONAL REGULATOR-RELATED"/>
    <property type="match status" value="1"/>
</dbReference>
<evidence type="ECO:0000256" key="1">
    <source>
        <dbReference type="ARBA" id="ARBA00010466"/>
    </source>
</evidence>
<evidence type="ECO:0000259" key="5">
    <source>
        <dbReference type="Pfam" id="PF04198"/>
    </source>
</evidence>
<dbReference type="InterPro" id="IPR036388">
    <property type="entry name" value="WH-like_DNA-bd_sf"/>
</dbReference>
<dbReference type="InterPro" id="IPR037171">
    <property type="entry name" value="NagB/RpiA_transferase-like"/>
</dbReference>
<dbReference type="Gene3D" id="1.10.10.10">
    <property type="entry name" value="Winged helix-like DNA-binding domain superfamily/Winged helix DNA-binding domain"/>
    <property type="match status" value="1"/>
</dbReference>